<proteinExistence type="predicted"/>
<evidence type="ECO:0000313" key="2">
    <source>
        <dbReference type="EMBL" id="GMR48706.1"/>
    </source>
</evidence>
<name>A0AAN5I2J6_9BILA</name>
<dbReference type="Proteomes" id="UP001328107">
    <property type="component" value="Unassembled WGS sequence"/>
</dbReference>
<feature type="region of interest" description="Disordered" evidence="1">
    <location>
        <begin position="52"/>
        <end position="87"/>
    </location>
</feature>
<reference evidence="3" key="1">
    <citation type="submission" date="2022-10" db="EMBL/GenBank/DDBJ databases">
        <title>Genome assembly of Pristionchus species.</title>
        <authorList>
            <person name="Yoshida K."/>
            <person name="Sommer R.J."/>
        </authorList>
    </citation>
    <scope>NUCLEOTIDE SEQUENCE [LARGE SCALE GENOMIC DNA]</scope>
    <source>
        <strain evidence="3">RS5460</strain>
    </source>
</reference>
<evidence type="ECO:0000256" key="1">
    <source>
        <dbReference type="SAM" id="MobiDB-lite"/>
    </source>
</evidence>
<comment type="caution">
    <text evidence="2">The sequence shown here is derived from an EMBL/GenBank/DDBJ whole genome shotgun (WGS) entry which is preliminary data.</text>
</comment>
<dbReference type="EMBL" id="BTRK01000004">
    <property type="protein sequence ID" value="GMR48706.1"/>
    <property type="molecule type" value="Genomic_DNA"/>
</dbReference>
<organism evidence="2 3">
    <name type="scientific">Pristionchus mayeri</name>
    <dbReference type="NCBI Taxonomy" id="1317129"/>
    <lineage>
        <taxon>Eukaryota</taxon>
        <taxon>Metazoa</taxon>
        <taxon>Ecdysozoa</taxon>
        <taxon>Nematoda</taxon>
        <taxon>Chromadorea</taxon>
        <taxon>Rhabditida</taxon>
        <taxon>Rhabditina</taxon>
        <taxon>Diplogasteromorpha</taxon>
        <taxon>Diplogasteroidea</taxon>
        <taxon>Neodiplogasteridae</taxon>
        <taxon>Pristionchus</taxon>
    </lineage>
</organism>
<gene>
    <name evidence="2" type="ORF">PMAYCL1PPCAC_18901</name>
</gene>
<protein>
    <submittedName>
        <fullName evidence="2">Uncharacterized protein</fullName>
    </submittedName>
</protein>
<dbReference type="AlphaFoldDB" id="A0AAN5I2J6"/>
<evidence type="ECO:0000313" key="3">
    <source>
        <dbReference type="Proteomes" id="UP001328107"/>
    </source>
</evidence>
<accession>A0AAN5I2J6</accession>
<sequence length="134" mass="14740">RARSLSVIHVDSHRLHPPGRNEQRRSVQEEIANMAIVRARAISRAAALSRESRFGTRNDDVDTTDTEGTSMERKGLKGRRRSSTKTAERLAIERAAAATNGGSFSDKVNEEGLADEECIDGLCFHVGLSAYCRV</sequence>
<feature type="non-terminal residue" evidence="2">
    <location>
        <position position="1"/>
    </location>
</feature>
<keyword evidence="3" id="KW-1185">Reference proteome</keyword>